<evidence type="ECO:0000313" key="1">
    <source>
        <dbReference type="EMBL" id="KAK1841574.1"/>
    </source>
</evidence>
<evidence type="ECO:0000313" key="2">
    <source>
        <dbReference type="Proteomes" id="UP001243330"/>
    </source>
</evidence>
<gene>
    <name evidence="1" type="ORF">CCHR01_15808</name>
</gene>
<name>A0AAD9E8C8_9PEZI</name>
<accession>A0AAD9E8C8</accession>
<comment type="caution">
    <text evidence="1">The sequence shown here is derived from an EMBL/GenBank/DDBJ whole genome shotgun (WGS) entry which is preliminary data.</text>
</comment>
<protein>
    <submittedName>
        <fullName evidence="1">Uncharacterized protein</fullName>
    </submittedName>
</protein>
<keyword evidence="2" id="KW-1185">Reference proteome</keyword>
<dbReference type="Proteomes" id="UP001243330">
    <property type="component" value="Unassembled WGS sequence"/>
</dbReference>
<dbReference type="AlphaFoldDB" id="A0AAD9E8C8"/>
<dbReference type="EMBL" id="JAQOWY010000472">
    <property type="protein sequence ID" value="KAK1841574.1"/>
    <property type="molecule type" value="Genomic_DNA"/>
</dbReference>
<sequence length="87" mass="9764">MSITYEADAVAEPLVDSKAFSDVGTASNLGCDEFLVHDQQDDKGVDRRIGYRWAVDHSSGHHKFQARRFINKVLNNDFEPADALKIL</sequence>
<organism evidence="1 2">
    <name type="scientific">Colletotrichum chrysophilum</name>
    <dbReference type="NCBI Taxonomy" id="1836956"/>
    <lineage>
        <taxon>Eukaryota</taxon>
        <taxon>Fungi</taxon>
        <taxon>Dikarya</taxon>
        <taxon>Ascomycota</taxon>
        <taxon>Pezizomycotina</taxon>
        <taxon>Sordariomycetes</taxon>
        <taxon>Hypocreomycetidae</taxon>
        <taxon>Glomerellales</taxon>
        <taxon>Glomerellaceae</taxon>
        <taxon>Colletotrichum</taxon>
        <taxon>Colletotrichum gloeosporioides species complex</taxon>
    </lineage>
</organism>
<reference evidence="1" key="1">
    <citation type="submission" date="2023-01" db="EMBL/GenBank/DDBJ databases">
        <title>Colletotrichum chrysophilum M932 genome sequence.</title>
        <authorList>
            <person name="Baroncelli R."/>
        </authorList>
    </citation>
    <scope>NUCLEOTIDE SEQUENCE</scope>
    <source>
        <strain evidence="1">M932</strain>
    </source>
</reference>
<proteinExistence type="predicted"/>